<accession>A0ABS8RZ84</accession>
<dbReference type="Proteomes" id="UP000823775">
    <property type="component" value="Unassembled WGS sequence"/>
</dbReference>
<gene>
    <name evidence="1" type="ORF">HAX54_015164</name>
</gene>
<keyword evidence="2" id="KW-1185">Reference proteome</keyword>
<name>A0ABS8RZ84_DATST</name>
<evidence type="ECO:0000313" key="1">
    <source>
        <dbReference type="EMBL" id="MCD7452145.1"/>
    </source>
</evidence>
<protein>
    <submittedName>
        <fullName evidence="1">Uncharacterized protein</fullName>
    </submittedName>
</protein>
<dbReference type="EMBL" id="JACEIK010000196">
    <property type="protein sequence ID" value="MCD7452145.1"/>
    <property type="molecule type" value="Genomic_DNA"/>
</dbReference>
<evidence type="ECO:0000313" key="2">
    <source>
        <dbReference type="Proteomes" id="UP000823775"/>
    </source>
</evidence>
<sequence length="114" mass="13100">MLVDKEMRGDGCPALLVSPEKMMQRRVSDGDSPETTTSHLRLGHLEIDAGGVLMVRRGGREKVRLFMWCADEILLEKWQRPLVVPAMRKRRGRDGCVRRIDGENVLRIESFLRI</sequence>
<reference evidence="1 2" key="1">
    <citation type="journal article" date="2021" name="BMC Genomics">
        <title>Datura genome reveals duplications of psychoactive alkaloid biosynthetic genes and high mutation rate following tissue culture.</title>
        <authorList>
            <person name="Rajewski A."/>
            <person name="Carter-House D."/>
            <person name="Stajich J."/>
            <person name="Litt A."/>
        </authorList>
    </citation>
    <scope>NUCLEOTIDE SEQUENCE [LARGE SCALE GENOMIC DNA]</scope>
    <source>
        <strain evidence="1">AR-01</strain>
    </source>
</reference>
<proteinExistence type="predicted"/>
<comment type="caution">
    <text evidence="1">The sequence shown here is derived from an EMBL/GenBank/DDBJ whole genome shotgun (WGS) entry which is preliminary data.</text>
</comment>
<organism evidence="1 2">
    <name type="scientific">Datura stramonium</name>
    <name type="common">Jimsonweed</name>
    <name type="synonym">Common thornapple</name>
    <dbReference type="NCBI Taxonomy" id="4076"/>
    <lineage>
        <taxon>Eukaryota</taxon>
        <taxon>Viridiplantae</taxon>
        <taxon>Streptophyta</taxon>
        <taxon>Embryophyta</taxon>
        <taxon>Tracheophyta</taxon>
        <taxon>Spermatophyta</taxon>
        <taxon>Magnoliopsida</taxon>
        <taxon>eudicotyledons</taxon>
        <taxon>Gunneridae</taxon>
        <taxon>Pentapetalae</taxon>
        <taxon>asterids</taxon>
        <taxon>lamiids</taxon>
        <taxon>Solanales</taxon>
        <taxon>Solanaceae</taxon>
        <taxon>Solanoideae</taxon>
        <taxon>Datureae</taxon>
        <taxon>Datura</taxon>
    </lineage>
</organism>